<dbReference type="PANTHER" id="PTHR47992">
    <property type="entry name" value="PROTEIN PHOSPHATASE"/>
    <property type="match status" value="1"/>
</dbReference>
<keyword evidence="3 6" id="KW-0378">Hydrolase</keyword>
<accession>A0AAD1YAT7</accession>
<dbReference type="Proteomes" id="UP001295684">
    <property type="component" value="Unassembled WGS sequence"/>
</dbReference>
<dbReference type="InterPro" id="IPR036457">
    <property type="entry name" value="PPM-type-like_dom_sf"/>
</dbReference>
<dbReference type="AlphaFoldDB" id="A0AAD1YAT7"/>
<comment type="similarity">
    <text evidence="6">Belongs to the PP2C family.</text>
</comment>
<gene>
    <name evidence="8" type="ORF">ECRASSUSDP1_LOCUS29366</name>
</gene>
<evidence type="ECO:0000256" key="1">
    <source>
        <dbReference type="ARBA" id="ARBA00004170"/>
    </source>
</evidence>
<protein>
    <recommendedName>
        <fullName evidence="7">PPM-type phosphatase domain-containing protein</fullName>
    </recommendedName>
</protein>
<evidence type="ECO:0000259" key="7">
    <source>
        <dbReference type="PROSITE" id="PS51746"/>
    </source>
</evidence>
<dbReference type="GO" id="GO:0016020">
    <property type="term" value="C:membrane"/>
    <property type="evidence" value="ECO:0007669"/>
    <property type="project" value="UniProtKB-SubCell"/>
</dbReference>
<evidence type="ECO:0000256" key="4">
    <source>
        <dbReference type="ARBA" id="ARBA00022912"/>
    </source>
</evidence>
<proteinExistence type="inferred from homology"/>
<keyword evidence="9" id="KW-1185">Reference proteome</keyword>
<comment type="caution">
    <text evidence="8">The sequence shown here is derived from an EMBL/GenBank/DDBJ whole genome shotgun (WGS) entry which is preliminary data.</text>
</comment>
<evidence type="ECO:0000313" key="8">
    <source>
        <dbReference type="EMBL" id="CAI2387732.1"/>
    </source>
</evidence>
<dbReference type="CDD" id="cd00143">
    <property type="entry name" value="PP2Cc"/>
    <property type="match status" value="1"/>
</dbReference>
<dbReference type="SUPFAM" id="SSF81606">
    <property type="entry name" value="PP2C-like"/>
    <property type="match status" value="1"/>
</dbReference>
<name>A0AAD1YAT7_EUPCR</name>
<dbReference type="PROSITE" id="PS01032">
    <property type="entry name" value="PPM_1"/>
    <property type="match status" value="1"/>
</dbReference>
<dbReference type="GO" id="GO:0004722">
    <property type="term" value="F:protein serine/threonine phosphatase activity"/>
    <property type="evidence" value="ECO:0007669"/>
    <property type="project" value="InterPro"/>
</dbReference>
<evidence type="ECO:0000256" key="3">
    <source>
        <dbReference type="ARBA" id="ARBA00022801"/>
    </source>
</evidence>
<evidence type="ECO:0000256" key="5">
    <source>
        <dbReference type="ARBA" id="ARBA00023136"/>
    </source>
</evidence>
<keyword evidence="4 6" id="KW-0904">Protein phosphatase</keyword>
<evidence type="ECO:0000256" key="6">
    <source>
        <dbReference type="RuleBase" id="RU003465"/>
    </source>
</evidence>
<dbReference type="PROSITE" id="PS51746">
    <property type="entry name" value="PPM_2"/>
    <property type="match status" value="1"/>
</dbReference>
<feature type="domain" description="PPM-type phosphatase" evidence="7">
    <location>
        <begin position="251"/>
        <end position="580"/>
    </location>
</feature>
<evidence type="ECO:0000313" key="9">
    <source>
        <dbReference type="Proteomes" id="UP001295684"/>
    </source>
</evidence>
<dbReference type="InterPro" id="IPR001932">
    <property type="entry name" value="PPM-type_phosphatase-like_dom"/>
</dbReference>
<sequence>MRSIDINDRAIKEAFKSYKHSLSRTKKNFFLQKRKNNDSKVIMPKYEKHFNKYNTRQNSPGSKNQFREDIHGNSKNHQVFYKVNQNFQAPRRRIETGKIDFVLGRKNSKRTLPERKIPNDSTYWNTPHTKSLTREKFTRRNSPKESWNTPLSQKIDMKFSTVDNILKNGGTSQKVIESTKAHRTKRFNATHHFEKRRNDRIISEERKEAIPVAAVPEIKPFKGAVINPTKIIKDFYEKENTNVVEVFEKSRTGFIPIGPETGFQGKTNQDAYMTIESFCGVPGQYFLSVFDGHGYNGHRVSKYIKKRLPRNIKSKASEKPISYLEKIVKTKDDGNQIIQTFNSRRSSMPSNDEEMHDSQNIFDLIGKEGVRKRKIIQQSFYQTHADLKKQKFDIEFSGTTAVICIVSPNGTLTCANLGDSRAILLSQSAREWKCSSLSRDHKPEDMGEYDRILKYGGRVEAYKDEHGKDYGPKRVWLSTQNLPGLAMSRSFGDLCACRAGVIQSPEFKEYTLTNNDRAIVLASDGVWEFLSNKDVMNILIPYIEKRNEQAGINEVVKRSVAHWKKEDTVIDDITIVLAVLSSNPNEGFKTLKASSHVQSQPDLKQRPNFYNL</sequence>
<dbReference type="InterPro" id="IPR000222">
    <property type="entry name" value="PP2C_BS"/>
</dbReference>
<dbReference type="SMART" id="SM00332">
    <property type="entry name" value="PP2Cc"/>
    <property type="match status" value="1"/>
</dbReference>
<dbReference type="Gene3D" id="3.60.40.10">
    <property type="entry name" value="PPM-type phosphatase domain"/>
    <property type="match status" value="1"/>
</dbReference>
<organism evidence="8 9">
    <name type="scientific">Euplotes crassus</name>
    <dbReference type="NCBI Taxonomy" id="5936"/>
    <lineage>
        <taxon>Eukaryota</taxon>
        <taxon>Sar</taxon>
        <taxon>Alveolata</taxon>
        <taxon>Ciliophora</taxon>
        <taxon>Intramacronucleata</taxon>
        <taxon>Spirotrichea</taxon>
        <taxon>Hypotrichia</taxon>
        <taxon>Euplotida</taxon>
        <taxon>Euplotidae</taxon>
        <taxon>Moneuplotes</taxon>
    </lineage>
</organism>
<evidence type="ECO:0000256" key="2">
    <source>
        <dbReference type="ARBA" id="ARBA00022723"/>
    </source>
</evidence>
<comment type="subcellular location">
    <subcellularLocation>
        <location evidence="1">Membrane</location>
        <topology evidence="1">Peripheral membrane protein</topology>
    </subcellularLocation>
</comment>
<dbReference type="EMBL" id="CAMPGE010030222">
    <property type="protein sequence ID" value="CAI2387732.1"/>
    <property type="molecule type" value="Genomic_DNA"/>
</dbReference>
<keyword evidence="5" id="KW-0472">Membrane</keyword>
<reference evidence="8" key="1">
    <citation type="submission" date="2023-07" db="EMBL/GenBank/DDBJ databases">
        <authorList>
            <consortium name="AG Swart"/>
            <person name="Singh M."/>
            <person name="Singh A."/>
            <person name="Seah K."/>
            <person name="Emmerich C."/>
        </authorList>
    </citation>
    <scope>NUCLEOTIDE SEQUENCE</scope>
    <source>
        <strain evidence="8">DP1</strain>
    </source>
</reference>
<dbReference type="GO" id="GO:0046872">
    <property type="term" value="F:metal ion binding"/>
    <property type="evidence" value="ECO:0007669"/>
    <property type="project" value="UniProtKB-KW"/>
</dbReference>
<dbReference type="InterPro" id="IPR015655">
    <property type="entry name" value="PP2C"/>
</dbReference>
<keyword evidence="2" id="KW-0479">Metal-binding</keyword>
<dbReference type="Pfam" id="PF00481">
    <property type="entry name" value="PP2C"/>
    <property type="match status" value="1"/>
</dbReference>